<evidence type="ECO:0000313" key="2">
    <source>
        <dbReference type="Proteomes" id="UP000327013"/>
    </source>
</evidence>
<comment type="caution">
    <text evidence="1">The sequence shown here is derived from an EMBL/GenBank/DDBJ whole genome shotgun (WGS) entry which is preliminary data.</text>
</comment>
<accession>A0A5N6KTJ9</accession>
<dbReference type="Proteomes" id="UP000327013">
    <property type="component" value="Unassembled WGS sequence"/>
</dbReference>
<reference evidence="1 2" key="1">
    <citation type="submission" date="2019-06" db="EMBL/GenBank/DDBJ databases">
        <title>A chromosomal-level reference genome of Carpinus fangiana (Coryloideae, Betulaceae).</title>
        <authorList>
            <person name="Yang X."/>
            <person name="Wang Z."/>
            <person name="Zhang L."/>
            <person name="Hao G."/>
            <person name="Liu J."/>
            <person name="Yang Y."/>
        </authorList>
    </citation>
    <scope>NUCLEOTIDE SEQUENCE [LARGE SCALE GENOMIC DNA]</scope>
    <source>
        <strain evidence="1">Cfa_2016G</strain>
        <tissue evidence="1">Leaf</tissue>
    </source>
</reference>
<keyword evidence="2" id="KW-1185">Reference proteome</keyword>
<proteinExistence type="predicted"/>
<sequence length="96" mass="10178">MVLLTPAELNPAASNFMEFSQTAMIARPAQSQSTCPTFAAVVVVSPIATILAPMRLNQMMSKLLLSYKDAGSITGLSAIAEAVQDRLKCLQHGNAL</sequence>
<dbReference type="EMBL" id="VIBQ01000012">
    <property type="protein sequence ID" value="KAB8343125.1"/>
    <property type="molecule type" value="Genomic_DNA"/>
</dbReference>
<organism evidence="1 2">
    <name type="scientific">Carpinus fangiana</name>
    <dbReference type="NCBI Taxonomy" id="176857"/>
    <lineage>
        <taxon>Eukaryota</taxon>
        <taxon>Viridiplantae</taxon>
        <taxon>Streptophyta</taxon>
        <taxon>Embryophyta</taxon>
        <taxon>Tracheophyta</taxon>
        <taxon>Spermatophyta</taxon>
        <taxon>Magnoliopsida</taxon>
        <taxon>eudicotyledons</taxon>
        <taxon>Gunneridae</taxon>
        <taxon>Pentapetalae</taxon>
        <taxon>rosids</taxon>
        <taxon>fabids</taxon>
        <taxon>Fagales</taxon>
        <taxon>Betulaceae</taxon>
        <taxon>Carpinus</taxon>
    </lineage>
</organism>
<protein>
    <submittedName>
        <fullName evidence="1">Uncharacterized protein</fullName>
    </submittedName>
</protein>
<evidence type="ECO:0000313" key="1">
    <source>
        <dbReference type="EMBL" id="KAB8343125.1"/>
    </source>
</evidence>
<gene>
    <name evidence="1" type="ORF">FH972_022718</name>
</gene>
<dbReference type="AlphaFoldDB" id="A0A5N6KTJ9"/>
<name>A0A5N6KTJ9_9ROSI</name>